<evidence type="ECO:0000259" key="4">
    <source>
        <dbReference type="Pfam" id="PF02826"/>
    </source>
</evidence>
<reference evidence="5 6" key="1">
    <citation type="submission" date="2019-09" db="EMBL/GenBank/DDBJ databases">
        <title>Taxonomic organization of the family Brucellaceae based on a phylogenomic approach.</title>
        <authorList>
            <person name="Leclercq S."/>
            <person name="Cloeckaert A."/>
            <person name="Zygmunt M.S."/>
        </authorList>
    </citation>
    <scope>NUCLEOTIDE SEQUENCE [LARGE SCALE GENOMIC DNA]</scope>
    <source>
        <strain evidence="5 6">TA93</strain>
    </source>
</reference>
<keyword evidence="3" id="KW-0520">NAD</keyword>
<comment type="similarity">
    <text evidence="1">Belongs to the D-isomer specific 2-hydroxyacid dehydrogenase family.</text>
</comment>
<dbReference type="GO" id="GO:0016491">
    <property type="term" value="F:oxidoreductase activity"/>
    <property type="evidence" value="ECO:0007669"/>
    <property type="project" value="UniProtKB-KW"/>
</dbReference>
<evidence type="ECO:0000256" key="3">
    <source>
        <dbReference type="ARBA" id="ARBA00023027"/>
    </source>
</evidence>
<dbReference type="InterPro" id="IPR050418">
    <property type="entry name" value="D-iso_2-hydroxyacid_DH_PdxB"/>
</dbReference>
<dbReference type="InterPro" id="IPR036291">
    <property type="entry name" value="NAD(P)-bd_dom_sf"/>
</dbReference>
<gene>
    <name evidence="5" type="ORF">F9K94_23025</name>
</gene>
<dbReference type="AlphaFoldDB" id="A0A7V7VQG4"/>
<keyword evidence="2" id="KW-0560">Oxidoreductase</keyword>
<dbReference type="Pfam" id="PF02826">
    <property type="entry name" value="2-Hacid_dh_C"/>
    <property type="match status" value="1"/>
</dbReference>
<dbReference type="PANTHER" id="PTHR43761:SF1">
    <property type="entry name" value="D-ISOMER SPECIFIC 2-HYDROXYACID DEHYDROGENASE CATALYTIC DOMAIN-CONTAINING PROTEIN-RELATED"/>
    <property type="match status" value="1"/>
</dbReference>
<dbReference type="SUPFAM" id="SSF51735">
    <property type="entry name" value="NAD(P)-binding Rossmann-fold domains"/>
    <property type="match status" value="1"/>
</dbReference>
<protein>
    <recommendedName>
        <fullName evidence="4">D-isomer specific 2-hydroxyacid dehydrogenase NAD-binding domain-containing protein</fullName>
    </recommendedName>
</protein>
<evidence type="ECO:0000256" key="1">
    <source>
        <dbReference type="ARBA" id="ARBA00005854"/>
    </source>
</evidence>
<evidence type="ECO:0000256" key="2">
    <source>
        <dbReference type="ARBA" id="ARBA00023002"/>
    </source>
</evidence>
<proteinExistence type="inferred from homology"/>
<dbReference type="InterPro" id="IPR006140">
    <property type="entry name" value="D-isomer_DH_NAD-bd"/>
</dbReference>
<evidence type="ECO:0000313" key="5">
    <source>
        <dbReference type="EMBL" id="KAB2654774.1"/>
    </source>
</evidence>
<name>A0A7V7VQG4_9HYPH</name>
<accession>A0A7V7VQG4</accession>
<comment type="caution">
    <text evidence="5">The sequence shown here is derived from an EMBL/GenBank/DDBJ whole genome shotgun (WGS) entry which is preliminary data.</text>
</comment>
<dbReference type="RefSeq" id="WP_151610507.1">
    <property type="nucleotide sequence ID" value="NZ_WBVY01000010.1"/>
</dbReference>
<dbReference type="EMBL" id="WBVY01000010">
    <property type="protein sequence ID" value="KAB2654774.1"/>
    <property type="molecule type" value="Genomic_DNA"/>
</dbReference>
<dbReference type="GO" id="GO:0051287">
    <property type="term" value="F:NAD binding"/>
    <property type="evidence" value="ECO:0007669"/>
    <property type="project" value="InterPro"/>
</dbReference>
<dbReference type="PANTHER" id="PTHR43761">
    <property type="entry name" value="D-ISOMER SPECIFIC 2-HYDROXYACID DEHYDROGENASE FAMILY PROTEIN (AFU_ORTHOLOGUE AFUA_1G13630)"/>
    <property type="match status" value="1"/>
</dbReference>
<sequence length="393" mass="41737">MDAKNYANGTYKVLICDLIGLKFDEKGEPDPGEVRQYIEGLGEVFHLGGIQTAATFDAGRIHFFYQPNLSTEDELLTETSDGRYDAVIAAATVIPKQSVFSVAGVRIGAGTGNMQSSSWGGGDGRGGNAVLMNTPGINSRATAQMAIRALLRFTPDLPFDTLHHLVMAGSFDTGRDLRSFPTEKADGKRLTVFGYGNIGREVARLGKAFGMSVTVYAREHYRHKIEAEGFQFSGDAAAAASGANAISVHVGLGSFDPQLKHYGNAGFIGDEILSAMADGGVLINFDRGEVVDVAALDRAMARGKIASAAIDADIFRSDDGVQSGPLVPFIPLARKYSGRLLLLPHVAADTDHPSRVAGAKQAVDQIVTALRERRASNLRGDLPEDFSPCGSAS</sequence>
<dbReference type="Proteomes" id="UP000460650">
    <property type="component" value="Unassembled WGS sequence"/>
</dbReference>
<evidence type="ECO:0000313" key="6">
    <source>
        <dbReference type="Proteomes" id="UP000460650"/>
    </source>
</evidence>
<feature type="domain" description="D-isomer specific 2-hydroxyacid dehydrogenase NAD-binding" evidence="4">
    <location>
        <begin position="164"/>
        <end position="312"/>
    </location>
</feature>
<dbReference type="Gene3D" id="3.40.50.720">
    <property type="entry name" value="NAD(P)-binding Rossmann-like Domain"/>
    <property type="match status" value="2"/>
</dbReference>
<organism evidence="5 6">
    <name type="scientific">Brucella tritici</name>
    <dbReference type="NCBI Taxonomy" id="94626"/>
    <lineage>
        <taxon>Bacteria</taxon>
        <taxon>Pseudomonadati</taxon>
        <taxon>Pseudomonadota</taxon>
        <taxon>Alphaproteobacteria</taxon>
        <taxon>Hyphomicrobiales</taxon>
        <taxon>Brucellaceae</taxon>
        <taxon>Brucella/Ochrobactrum group</taxon>
        <taxon>Brucella</taxon>
    </lineage>
</organism>